<dbReference type="STRING" id="31246.A0A183Q087"/>
<gene>
    <name evidence="1" type="ORF">SMTD_LOCUS20023</name>
</gene>
<dbReference type="Gene3D" id="1.10.510.10">
    <property type="entry name" value="Transferase(Phosphotransferase) domain 1"/>
    <property type="match status" value="1"/>
</dbReference>
<proteinExistence type="predicted"/>
<reference evidence="1 2" key="1">
    <citation type="submission" date="2018-11" db="EMBL/GenBank/DDBJ databases">
        <authorList>
            <consortium name="Pathogen Informatics"/>
        </authorList>
    </citation>
    <scope>NUCLEOTIDE SEQUENCE [LARGE SCALE GENOMIC DNA]</scope>
    <source>
        <strain>Denwood</strain>
        <strain evidence="2">Zambia</strain>
    </source>
</reference>
<dbReference type="AlphaFoldDB" id="A0A183Q087"/>
<dbReference type="GO" id="GO:0004672">
    <property type="term" value="F:protein kinase activity"/>
    <property type="evidence" value="ECO:0007669"/>
    <property type="project" value="InterPro"/>
</dbReference>
<sequence length="44" mass="4763">MIYTYSVSSNFICLAPEVLSVNEGSSGYGKEVDCWAIGVIAYIL</sequence>
<dbReference type="PROSITE" id="PS50011">
    <property type="entry name" value="PROTEIN_KINASE_DOM"/>
    <property type="match status" value="1"/>
</dbReference>
<accession>A0A183Q087</accession>
<keyword evidence="2" id="KW-1185">Reference proteome</keyword>
<name>A0A183Q087_9TREM</name>
<dbReference type="InterPro" id="IPR000719">
    <property type="entry name" value="Prot_kinase_dom"/>
</dbReference>
<dbReference type="SUPFAM" id="SSF56112">
    <property type="entry name" value="Protein kinase-like (PK-like)"/>
    <property type="match status" value="1"/>
</dbReference>
<evidence type="ECO:0000313" key="1">
    <source>
        <dbReference type="EMBL" id="VDP81387.1"/>
    </source>
</evidence>
<dbReference type="EMBL" id="UZAL01043500">
    <property type="protein sequence ID" value="VDP81387.1"/>
    <property type="molecule type" value="Genomic_DNA"/>
</dbReference>
<dbReference type="InterPro" id="IPR011009">
    <property type="entry name" value="Kinase-like_dom_sf"/>
</dbReference>
<protein>
    <submittedName>
        <fullName evidence="1">Uncharacterized protein</fullName>
    </submittedName>
</protein>
<dbReference type="Proteomes" id="UP000269396">
    <property type="component" value="Unassembled WGS sequence"/>
</dbReference>
<organism evidence="1 2">
    <name type="scientific">Schistosoma mattheei</name>
    <dbReference type="NCBI Taxonomy" id="31246"/>
    <lineage>
        <taxon>Eukaryota</taxon>
        <taxon>Metazoa</taxon>
        <taxon>Spiralia</taxon>
        <taxon>Lophotrochozoa</taxon>
        <taxon>Platyhelminthes</taxon>
        <taxon>Trematoda</taxon>
        <taxon>Digenea</taxon>
        <taxon>Strigeidida</taxon>
        <taxon>Schistosomatoidea</taxon>
        <taxon>Schistosomatidae</taxon>
        <taxon>Schistosoma</taxon>
    </lineage>
</organism>
<evidence type="ECO:0000313" key="2">
    <source>
        <dbReference type="Proteomes" id="UP000269396"/>
    </source>
</evidence>
<dbReference type="GO" id="GO:0005524">
    <property type="term" value="F:ATP binding"/>
    <property type="evidence" value="ECO:0007669"/>
    <property type="project" value="InterPro"/>
</dbReference>